<keyword evidence="2" id="KW-1185">Reference proteome</keyword>
<protein>
    <submittedName>
        <fullName evidence="1">Uncharacterized protein</fullName>
    </submittedName>
</protein>
<dbReference type="AlphaFoldDB" id="A0A4Q9GR95"/>
<dbReference type="RefSeq" id="WP_130981282.1">
    <property type="nucleotide sequence ID" value="NZ_SISG01000001.1"/>
</dbReference>
<proteinExistence type="predicted"/>
<dbReference type="Proteomes" id="UP000294194">
    <property type="component" value="Unassembled WGS sequence"/>
</dbReference>
<reference evidence="2" key="1">
    <citation type="submission" date="2019-02" db="EMBL/GenBank/DDBJ databases">
        <title>Glaciihabitans arcticus sp. nov., a psychrotolerant bacterium isolated from polar soil.</title>
        <authorList>
            <person name="Dahal R.H."/>
        </authorList>
    </citation>
    <scope>NUCLEOTIDE SEQUENCE [LARGE SCALE GENOMIC DNA]</scope>
    <source>
        <strain evidence="2">RP-3-7</strain>
    </source>
</reference>
<sequence length="109" mass="11505">MKRIYYASGSFLTGSAIADAIVAYADALAHSEGSDVVNFPILHDDGTPGEASMLIGPASQLACSTAPEHHAELENDVLVADLAKRSLQIGAPRPMMQAQSEIETTTDFD</sequence>
<dbReference type="EMBL" id="SISG01000001">
    <property type="protein sequence ID" value="TBN57171.1"/>
    <property type="molecule type" value="Genomic_DNA"/>
</dbReference>
<accession>A0A4Q9GR95</accession>
<name>A0A4Q9GR95_9MICO</name>
<organism evidence="1 2">
    <name type="scientific">Glaciihabitans arcticus</name>
    <dbReference type="NCBI Taxonomy" id="2668039"/>
    <lineage>
        <taxon>Bacteria</taxon>
        <taxon>Bacillati</taxon>
        <taxon>Actinomycetota</taxon>
        <taxon>Actinomycetes</taxon>
        <taxon>Micrococcales</taxon>
        <taxon>Microbacteriaceae</taxon>
        <taxon>Glaciihabitans</taxon>
    </lineage>
</organism>
<evidence type="ECO:0000313" key="2">
    <source>
        <dbReference type="Proteomes" id="UP000294194"/>
    </source>
</evidence>
<comment type="caution">
    <text evidence="1">The sequence shown here is derived from an EMBL/GenBank/DDBJ whole genome shotgun (WGS) entry which is preliminary data.</text>
</comment>
<gene>
    <name evidence="1" type="ORF">EYE40_07025</name>
</gene>
<evidence type="ECO:0000313" key="1">
    <source>
        <dbReference type="EMBL" id="TBN57171.1"/>
    </source>
</evidence>